<dbReference type="PROSITE" id="PS51192">
    <property type="entry name" value="HELICASE_ATP_BIND_1"/>
    <property type="match status" value="1"/>
</dbReference>
<dbReference type="Gene3D" id="3.40.50.300">
    <property type="entry name" value="P-loop containing nucleotide triphosphate hydrolases"/>
    <property type="match status" value="1"/>
</dbReference>
<dbReference type="PANTHER" id="PTHR10799">
    <property type="entry name" value="SNF2/RAD54 HELICASE FAMILY"/>
    <property type="match status" value="1"/>
</dbReference>
<feature type="domain" description="Helicase ATP-binding" evidence="1">
    <location>
        <begin position="15"/>
        <end position="174"/>
    </location>
</feature>
<dbReference type="InterPro" id="IPR027417">
    <property type="entry name" value="P-loop_NTPase"/>
</dbReference>
<dbReference type="Pfam" id="PF00176">
    <property type="entry name" value="SNF2-rel_dom"/>
    <property type="match status" value="1"/>
</dbReference>
<dbReference type="Gene3D" id="3.40.50.10810">
    <property type="entry name" value="Tandem AAA-ATPase domain"/>
    <property type="match status" value="1"/>
</dbReference>
<organism evidence="2">
    <name type="scientific">uncultured Caudovirales phage</name>
    <dbReference type="NCBI Taxonomy" id="2100421"/>
    <lineage>
        <taxon>Viruses</taxon>
        <taxon>Duplodnaviria</taxon>
        <taxon>Heunggongvirae</taxon>
        <taxon>Uroviricota</taxon>
        <taxon>Caudoviricetes</taxon>
        <taxon>Peduoviridae</taxon>
        <taxon>Maltschvirus</taxon>
        <taxon>Maltschvirus maltsch</taxon>
    </lineage>
</organism>
<evidence type="ECO:0000259" key="1">
    <source>
        <dbReference type="PROSITE" id="PS51192"/>
    </source>
</evidence>
<accession>A0A6J7WQF7</accession>
<sequence length="444" mass="50660">MLSHDKLHPYQRRMIEQSRKTPHMGLFMEMGLGKTITALTIASELPGRTLIIGPKAVIKNVWRQEAENWKHTSRLKFAMMVGSPQDRLSALRSNADVHLINCENVSWLFDQRSIPSWDNLIIDESSRFKNPGSARWKALKTKLPSFKHRLILTGTPTPKSYLDLWTQVGILDLGQRLGRSMTSYKDRFFEPDARDRRTGTVWSWKLKPGAKEQIDALISDICFSLRAEDYLQMPQRTDIFNTIEWEPKARLAYRDMLKDAVVQIEGETLTAVSAGVLTGKLLQLTAGSIYNEERETVPLHDSKIDFLEDTLDDTPTLVFYNFKHSLARLQERFPHAVVLNPDDDETIADWRAGRVPLMLCHPKSVGIGLNLQCNAGDTAQVVWFDLPWSGEDYLQANARLFRQGQTKPVIIRHLQMINSIDEQVVKVLQGKISVQDALMEAIKL</sequence>
<evidence type="ECO:0000313" key="2">
    <source>
        <dbReference type="EMBL" id="CAB5218952.1"/>
    </source>
</evidence>
<dbReference type="SUPFAM" id="SSF52540">
    <property type="entry name" value="P-loop containing nucleoside triphosphate hydrolases"/>
    <property type="match status" value="2"/>
</dbReference>
<name>A0A6J7WQF7_9CAUD</name>
<protein>
    <submittedName>
        <fullName evidence="2">DEXDc domain containing protein</fullName>
    </submittedName>
</protein>
<gene>
    <name evidence="2" type="ORF">UFOVP229_13</name>
</gene>
<dbReference type="SMART" id="SM00487">
    <property type="entry name" value="DEXDc"/>
    <property type="match status" value="1"/>
</dbReference>
<dbReference type="GO" id="GO:0005524">
    <property type="term" value="F:ATP binding"/>
    <property type="evidence" value="ECO:0007669"/>
    <property type="project" value="InterPro"/>
</dbReference>
<dbReference type="EMBL" id="LR798271">
    <property type="protein sequence ID" value="CAB5218952.1"/>
    <property type="molecule type" value="Genomic_DNA"/>
</dbReference>
<proteinExistence type="predicted"/>
<dbReference type="InterPro" id="IPR014001">
    <property type="entry name" value="Helicase_ATP-bd"/>
</dbReference>
<dbReference type="InterPro" id="IPR000330">
    <property type="entry name" value="SNF2_N"/>
</dbReference>
<dbReference type="InterPro" id="IPR038718">
    <property type="entry name" value="SNF2-like_sf"/>
</dbReference>
<reference evidence="2" key="1">
    <citation type="submission" date="2020-05" db="EMBL/GenBank/DDBJ databases">
        <authorList>
            <person name="Chiriac C."/>
            <person name="Salcher M."/>
            <person name="Ghai R."/>
            <person name="Kavagutti S V."/>
        </authorList>
    </citation>
    <scope>NUCLEOTIDE SEQUENCE</scope>
</reference>